<dbReference type="EMBL" id="CP114058">
    <property type="protein sequence ID" value="WAT02373.1"/>
    <property type="molecule type" value="Genomic_DNA"/>
</dbReference>
<dbReference type="PANTHER" id="PTHR35936:SF13">
    <property type="entry name" value="HISTIDINE-BINDING PERIPLASMIC PROTEIN"/>
    <property type="match status" value="1"/>
</dbReference>
<feature type="domain" description="Solute-binding protein family 3/N-terminal" evidence="8">
    <location>
        <begin position="25"/>
        <end position="254"/>
    </location>
</feature>
<accession>A0ABY7HSI9</accession>
<dbReference type="Proteomes" id="UP001164712">
    <property type="component" value="Chromosome"/>
</dbReference>
<dbReference type="PROSITE" id="PS01039">
    <property type="entry name" value="SBP_BACTERIAL_3"/>
    <property type="match status" value="1"/>
</dbReference>
<protein>
    <submittedName>
        <fullName evidence="9">Lysine/arginine/ornithine ABC transporter substrate-binding protein</fullName>
    </submittedName>
</protein>
<evidence type="ECO:0000313" key="9">
    <source>
        <dbReference type="EMBL" id="WAT02373.1"/>
    </source>
</evidence>
<sequence length="259" mass="27864">MKKVSLLVLMVMASCKAFAAPVPAELKLGIDPTFPPFESKTPQGQIVGFDVDLGKAICQKMQVKCVFVENSFDGLIPALKAKKFDAILSSLSINEERKKSIAFSSALFTTPVYLVTAKNSGLSATPEALKGKRVGVQQGSVFESYANQYWRAKGVEVVSYGSPDEIYADLALGRLDASLDDAASATASFLDKPQGANFQLNGKEVYDKVLFGNGTGLGLRKGDEPLKAAIDKAIGEIKADGTFARLNKEYFKFDVSPRS</sequence>
<dbReference type="PROSITE" id="PS51257">
    <property type="entry name" value="PROKAR_LIPOPROTEIN"/>
    <property type="match status" value="1"/>
</dbReference>
<evidence type="ECO:0000256" key="7">
    <source>
        <dbReference type="SAM" id="SignalP"/>
    </source>
</evidence>
<keyword evidence="5" id="KW-0574">Periplasm</keyword>
<evidence type="ECO:0000259" key="8">
    <source>
        <dbReference type="SMART" id="SM00062"/>
    </source>
</evidence>
<evidence type="ECO:0000256" key="4">
    <source>
        <dbReference type="ARBA" id="ARBA00022729"/>
    </source>
</evidence>
<dbReference type="Pfam" id="PF00497">
    <property type="entry name" value="SBP_bac_3"/>
    <property type="match status" value="1"/>
</dbReference>
<dbReference type="InterPro" id="IPR001638">
    <property type="entry name" value="Solute-binding_3/MltF_N"/>
</dbReference>
<evidence type="ECO:0000256" key="6">
    <source>
        <dbReference type="RuleBase" id="RU003744"/>
    </source>
</evidence>
<keyword evidence="10" id="KW-1185">Reference proteome</keyword>
<organism evidence="9 10">
    <name type="scientific">Rouxiella chamberiensis</name>
    <dbReference type="NCBI Taxonomy" id="1513468"/>
    <lineage>
        <taxon>Bacteria</taxon>
        <taxon>Pseudomonadati</taxon>
        <taxon>Pseudomonadota</taxon>
        <taxon>Gammaproteobacteria</taxon>
        <taxon>Enterobacterales</taxon>
        <taxon>Yersiniaceae</taxon>
        <taxon>Rouxiella</taxon>
    </lineage>
</organism>
<proteinExistence type="inferred from homology"/>
<dbReference type="PANTHER" id="PTHR35936">
    <property type="entry name" value="MEMBRANE-BOUND LYTIC MUREIN TRANSGLYCOSYLASE F"/>
    <property type="match status" value="1"/>
</dbReference>
<dbReference type="SUPFAM" id="SSF53850">
    <property type="entry name" value="Periplasmic binding protein-like II"/>
    <property type="match status" value="1"/>
</dbReference>
<evidence type="ECO:0000256" key="1">
    <source>
        <dbReference type="ARBA" id="ARBA00004418"/>
    </source>
</evidence>
<feature type="signal peptide" evidence="7">
    <location>
        <begin position="1"/>
        <end position="19"/>
    </location>
</feature>
<dbReference type="InterPro" id="IPR005768">
    <property type="entry name" value="Lys_Arg_Orn-bd"/>
</dbReference>
<gene>
    <name evidence="9" type="ORF">O1V66_07140</name>
</gene>
<comment type="similarity">
    <text evidence="2 6">Belongs to the bacterial solute-binding protein 3 family.</text>
</comment>
<evidence type="ECO:0000313" key="10">
    <source>
        <dbReference type="Proteomes" id="UP001164712"/>
    </source>
</evidence>
<dbReference type="NCBIfam" id="TIGR01096">
    <property type="entry name" value="3A0103s03R"/>
    <property type="match status" value="1"/>
</dbReference>
<evidence type="ECO:0000256" key="3">
    <source>
        <dbReference type="ARBA" id="ARBA00022448"/>
    </source>
</evidence>
<feature type="chain" id="PRO_5046762136" evidence="7">
    <location>
        <begin position="20"/>
        <end position="259"/>
    </location>
</feature>
<dbReference type="SMART" id="SM00062">
    <property type="entry name" value="PBPb"/>
    <property type="match status" value="1"/>
</dbReference>
<dbReference type="Gene3D" id="3.40.190.10">
    <property type="entry name" value="Periplasmic binding protein-like II"/>
    <property type="match status" value="2"/>
</dbReference>
<dbReference type="InterPro" id="IPR018313">
    <property type="entry name" value="SBP_3_CS"/>
</dbReference>
<dbReference type="RefSeq" id="WP_052673413.1">
    <property type="nucleotide sequence ID" value="NZ_CP114058.1"/>
</dbReference>
<evidence type="ECO:0000256" key="5">
    <source>
        <dbReference type="ARBA" id="ARBA00022764"/>
    </source>
</evidence>
<reference evidence="9" key="1">
    <citation type="submission" date="2022-12" db="EMBL/GenBank/DDBJ databases">
        <title>Complete genome sequence of an Australian strain of Rouxiella badensis DAR84756 and resolution of the R. badensis DSM100043 and R. chamberiensis DSM28324 genomes.</title>
        <authorList>
            <person name="Paul S."/>
            <person name="Anderson P.J."/>
            <person name="Maynard G."/>
            <person name="Dyall-Smith M."/>
            <person name="Kudinha T."/>
        </authorList>
    </citation>
    <scope>NUCLEOTIDE SEQUENCE</scope>
    <source>
        <strain evidence="9">DSM 28324</strain>
    </source>
</reference>
<comment type="subcellular location">
    <subcellularLocation>
        <location evidence="1">Periplasm</location>
    </subcellularLocation>
</comment>
<keyword evidence="3" id="KW-0813">Transport</keyword>
<evidence type="ECO:0000256" key="2">
    <source>
        <dbReference type="ARBA" id="ARBA00010333"/>
    </source>
</evidence>
<name>A0ABY7HSI9_9GAMM</name>
<keyword evidence="4 7" id="KW-0732">Signal</keyword>